<dbReference type="GO" id="GO:0032133">
    <property type="term" value="C:chromosome passenger complex"/>
    <property type="evidence" value="ECO:0007669"/>
    <property type="project" value="UniProtKB-ARBA"/>
</dbReference>
<dbReference type="Gene3D" id="1.10.510.10">
    <property type="entry name" value="Transferase(Phosphotransferase) domain 1"/>
    <property type="match status" value="1"/>
</dbReference>
<comment type="catalytic activity">
    <reaction evidence="9 15">
        <text>L-seryl-[protein] + ATP = O-phospho-L-seryl-[protein] + ADP + H(+)</text>
        <dbReference type="Rhea" id="RHEA:17989"/>
        <dbReference type="Rhea" id="RHEA-COMP:9863"/>
        <dbReference type="Rhea" id="RHEA-COMP:11604"/>
        <dbReference type="ChEBI" id="CHEBI:15378"/>
        <dbReference type="ChEBI" id="CHEBI:29999"/>
        <dbReference type="ChEBI" id="CHEBI:30616"/>
        <dbReference type="ChEBI" id="CHEBI:83421"/>
        <dbReference type="ChEBI" id="CHEBI:456216"/>
        <dbReference type="EC" id="2.7.11.1"/>
    </reaction>
</comment>
<dbReference type="GO" id="GO:1902115">
    <property type="term" value="P:regulation of organelle assembly"/>
    <property type="evidence" value="ECO:0007669"/>
    <property type="project" value="UniProtKB-ARBA"/>
</dbReference>
<dbReference type="FunFam" id="1.10.510.10:FF:000235">
    <property type="entry name" value="Serine/threonine-protein kinase ark1"/>
    <property type="match status" value="1"/>
</dbReference>
<dbReference type="AlphaFoldDB" id="A0AAX4J5B2"/>
<keyword evidence="5 11" id="KW-0547">Nucleotide-binding</keyword>
<reference evidence="19" key="1">
    <citation type="journal article" date="2023" name="bioRxiv">
        <title>Complete genome of the Medicago anthracnose fungus, Colletotrichum destructivum, reveals a mini-chromosome-like region within a core chromosome.</title>
        <authorList>
            <person name="Lapalu N."/>
            <person name="Simon A."/>
            <person name="Lu A."/>
            <person name="Plaumann P.-L."/>
            <person name="Amselem J."/>
            <person name="Pigne S."/>
            <person name="Auger A."/>
            <person name="Koch C."/>
            <person name="Dallery J.-F."/>
            <person name="O'Connell R.J."/>
        </authorList>
    </citation>
    <scope>NUCLEOTIDE SEQUENCE [LARGE SCALE GENOMIC DNA]</scope>
    <source>
        <strain evidence="19">CBS 520.97</strain>
    </source>
</reference>
<evidence type="ECO:0000256" key="15">
    <source>
        <dbReference type="RuleBase" id="RU367134"/>
    </source>
</evidence>
<comment type="similarity">
    <text evidence="15">Belongs to the protein kinase superfamily. Ser/Thr protein kinase family. Aurora subfamily.</text>
</comment>
<feature type="active site" description="Proton acceptor" evidence="10">
    <location>
        <position position="341"/>
    </location>
</feature>
<evidence type="ECO:0000256" key="13">
    <source>
        <dbReference type="PROSITE-ProRule" id="PRU10141"/>
    </source>
</evidence>
<dbReference type="GO" id="GO:0005524">
    <property type="term" value="F:ATP binding"/>
    <property type="evidence" value="ECO:0007669"/>
    <property type="project" value="UniProtKB-UniRule"/>
</dbReference>
<evidence type="ECO:0000256" key="6">
    <source>
        <dbReference type="ARBA" id="ARBA00022777"/>
    </source>
</evidence>
<gene>
    <name evidence="18" type="ORF">CDEST_15574</name>
</gene>
<dbReference type="RefSeq" id="XP_062787780.1">
    <property type="nucleotide sequence ID" value="XM_062931729.1"/>
</dbReference>
<evidence type="ECO:0000256" key="9">
    <source>
        <dbReference type="ARBA" id="ARBA00048679"/>
    </source>
</evidence>
<evidence type="ECO:0000256" key="5">
    <source>
        <dbReference type="ARBA" id="ARBA00022741"/>
    </source>
</evidence>
<dbReference type="GeneID" id="87952073"/>
<dbReference type="GO" id="GO:0000776">
    <property type="term" value="C:kinetochore"/>
    <property type="evidence" value="ECO:0007669"/>
    <property type="project" value="UniProtKB-ARBA"/>
</dbReference>
<feature type="compositionally biased region" description="Basic and acidic residues" evidence="16">
    <location>
        <begin position="13"/>
        <end position="32"/>
    </location>
</feature>
<sequence length="462" mass="52335">MPKGVKMQTEYVSTHHDTGNEVRHSGAKGDKKTSKDCFTIIAESDMVRLARRSGIKRIDAVTPLDVKHALKHRGRMLQENTMAAQYQATLAEGASTCNEKHSVNHFKLKIENPVRAVSDSIVFVVRYFQRISINKMTHGSRGLNVIKNTLGIQSGNSIASTNSISQTTKRETKSPKAESKQLLSDCLEMSKSIANRCRNSMSLVVELADPKGLHLGMFDIGRSLGKGAFGHVYLARERTNGFICALKILNKKYLQESRMQKQVRREIDIQIRLRHPNILRLYGHFHDSQHVVLILEFAGKGELYKQLRKETRFSERQTARYIAQVAFALGYLHQKHIIHRDIKPENILIGIHGEIKISDFGWSVHASTNRRRTLCGTLDYLPPEMMKPVSLVEYDEKVDLWSLGVLTYELLVGKPPFAVTLQEPRTRIAEAHMKVPSHVSPEAKDFIQKSIFEPGSNTPMDY</sequence>
<dbReference type="PROSITE" id="PS50011">
    <property type="entry name" value="PROTEIN_KINASE_DOM"/>
    <property type="match status" value="1"/>
</dbReference>
<dbReference type="GO" id="GO:0044779">
    <property type="term" value="P:meiotic spindle checkpoint signaling"/>
    <property type="evidence" value="ECO:0007669"/>
    <property type="project" value="UniProtKB-ARBA"/>
</dbReference>
<dbReference type="GO" id="GO:0008608">
    <property type="term" value="P:attachment of spindle microtubules to kinetochore"/>
    <property type="evidence" value="ECO:0007669"/>
    <property type="project" value="UniProtKB-ARBA"/>
</dbReference>
<comment type="catalytic activity">
    <reaction evidence="8 15">
        <text>L-threonyl-[protein] + ATP = O-phospho-L-threonyl-[protein] + ADP + H(+)</text>
        <dbReference type="Rhea" id="RHEA:46608"/>
        <dbReference type="Rhea" id="RHEA-COMP:11060"/>
        <dbReference type="Rhea" id="RHEA-COMP:11605"/>
        <dbReference type="ChEBI" id="CHEBI:15378"/>
        <dbReference type="ChEBI" id="CHEBI:30013"/>
        <dbReference type="ChEBI" id="CHEBI:30616"/>
        <dbReference type="ChEBI" id="CHEBI:61977"/>
        <dbReference type="ChEBI" id="CHEBI:456216"/>
        <dbReference type="EC" id="2.7.11.1"/>
    </reaction>
</comment>
<dbReference type="GO" id="GO:0000819">
    <property type="term" value="P:sister chromatid segregation"/>
    <property type="evidence" value="ECO:0007669"/>
    <property type="project" value="UniProtKB-ARBA"/>
</dbReference>
<dbReference type="GO" id="GO:0051233">
    <property type="term" value="C:spindle midzone"/>
    <property type="evidence" value="ECO:0007669"/>
    <property type="project" value="UniProtKB-ARBA"/>
</dbReference>
<evidence type="ECO:0000313" key="18">
    <source>
        <dbReference type="EMBL" id="WQF90560.1"/>
    </source>
</evidence>
<dbReference type="GO" id="GO:0032465">
    <property type="term" value="P:regulation of cytokinesis"/>
    <property type="evidence" value="ECO:0007669"/>
    <property type="project" value="UniProtKB-ARBA"/>
</dbReference>
<dbReference type="CDD" id="cd14007">
    <property type="entry name" value="STKc_Aurora"/>
    <property type="match status" value="1"/>
</dbReference>
<evidence type="ECO:0000256" key="12">
    <source>
        <dbReference type="PIRSR" id="PIRSR630616-3"/>
    </source>
</evidence>
<dbReference type="FunFam" id="3.30.200.20:FF:000042">
    <property type="entry name" value="Aurora kinase A"/>
    <property type="match status" value="1"/>
</dbReference>
<organism evidence="18 19">
    <name type="scientific">Colletotrichum destructivum</name>
    <dbReference type="NCBI Taxonomy" id="34406"/>
    <lineage>
        <taxon>Eukaryota</taxon>
        <taxon>Fungi</taxon>
        <taxon>Dikarya</taxon>
        <taxon>Ascomycota</taxon>
        <taxon>Pezizomycotina</taxon>
        <taxon>Sordariomycetes</taxon>
        <taxon>Hypocreomycetidae</taxon>
        <taxon>Glomerellales</taxon>
        <taxon>Glomerellaceae</taxon>
        <taxon>Colletotrichum</taxon>
        <taxon>Colletotrichum destructivum species complex</taxon>
    </lineage>
</organism>
<evidence type="ECO:0000256" key="16">
    <source>
        <dbReference type="SAM" id="MobiDB-lite"/>
    </source>
</evidence>
<dbReference type="GO" id="GO:0045143">
    <property type="term" value="P:homologous chromosome segregation"/>
    <property type="evidence" value="ECO:0007669"/>
    <property type="project" value="UniProtKB-ARBA"/>
</dbReference>
<evidence type="ECO:0000256" key="3">
    <source>
        <dbReference type="ARBA" id="ARBA00022527"/>
    </source>
</evidence>
<dbReference type="GO" id="GO:0072479">
    <property type="term" value="P:response to mitotic cell cycle spindle assembly checkpoint signaling"/>
    <property type="evidence" value="ECO:0007669"/>
    <property type="project" value="UniProtKB-ARBA"/>
</dbReference>
<evidence type="ECO:0000256" key="14">
    <source>
        <dbReference type="RuleBase" id="RU000304"/>
    </source>
</evidence>
<dbReference type="Pfam" id="PF00069">
    <property type="entry name" value="Pkinase"/>
    <property type="match status" value="1"/>
</dbReference>
<keyword evidence="4 15" id="KW-0808">Transferase</keyword>
<protein>
    <recommendedName>
        <fullName evidence="2 15">Aurora kinase</fullName>
        <ecNumber evidence="1 15">2.7.11.1</ecNumber>
    </recommendedName>
</protein>
<evidence type="ECO:0000256" key="4">
    <source>
        <dbReference type="ARBA" id="ARBA00022679"/>
    </source>
</evidence>
<evidence type="ECO:0000256" key="7">
    <source>
        <dbReference type="ARBA" id="ARBA00022840"/>
    </source>
</evidence>
<dbReference type="InterPro" id="IPR008271">
    <property type="entry name" value="Ser/Thr_kinase_AS"/>
</dbReference>
<accession>A0AAX4J5B2</accession>
<dbReference type="InterPro" id="IPR030616">
    <property type="entry name" value="Aur-like"/>
</dbReference>
<dbReference type="PROSITE" id="PS00107">
    <property type="entry name" value="PROTEIN_KINASE_ATP"/>
    <property type="match status" value="1"/>
</dbReference>
<keyword evidence="7 11" id="KW-0067">ATP-binding</keyword>
<evidence type="ECO:0000259" key="17">
    <source>
        <dbReference type="PROSITE" id="PS50011"/>
    </source>
</evidence>
<dbReference type="SMART" id="SM00220">
    <property type="entry name" value="S_TKc"/>
    <property type="match status" value="1"/>
</dbReference>
<evidence type="ECO:0000256" key="2">
    <source>
        <dbReference type="ARBA" id="ARBA00021157"/>
    </source>
</evidence>
<name>A0AAX4J5B2_9PEZI</name>
<keyword evidence="19" id="KW-1185">Reference proteome</keyword>
<dbReference type="GO" id="GO:0090266">
    <property type="term" value="P:regulation of mitotic cell cycle spindle assembly checkpoint"/>
    <property type="evidence" value="ECO:0007669"/>
    <property type="project" value="UniProtKB-ARBA"/>
</dbReference>
<proteinExistence type="inferred from homology"/>
<dbReference type="InterPro" id="IPR000719">
    <property type="entry name" value="Prot_kinase_dom"/>
</dbReference>
<evidence type="ECO:0000256" key="1">
    <source>
        <dbReference type="ARBA" id="ARBA00012513"/>
    </source>
</evidence>
<evidence type="ECO:0000313" key="19">
    <source>
        <dbReference type="Proteomes" id="UP001322277"/>
    </source>
</evidence>
<keyword evidence="6 15" id="KW-0418">Kinase</keyword>
<feature type="binding site" evidence="11">
    <location>
        <position position="359"/>
    </location>
    <ligand>
        <name>ATP</name>
        <dbReference type="ChEBI" id="CHEBI:30616"/>
    </ligand>
</feature>
<evidence type="ECO:0000256" key="11">
    <source>
        <dbReference type="PIRSR" id="PIRSR630616-2"/>
    </source>
</evidence>
<evidence type="ECO:0000256" key="8">
    <source>
        <dbReference type="ARBA" id="ARBA00047899"/>
    </source>
</evidence>
<dbReference type="InterPro" id="IPR011009">
    <property type="entry name" value="Kinase-like_dom_sf"/>
</dbReference>
<feature type="binding site" evidence="11">
    <location>
        <begin position="296"/>
        <end position="298"/>
    </location>
    <ligand>
        <name>ATP</name>
        <dbReference type="ChEBI" id="CHEBI:30616"/>
    </ligand>
</feature>
<dbReference type="InterPro" id="IPR017441">
    <property type="entry name" value="Protein_kinase_ATP_BS"/>
</dbReference>
<feature type="binding site" evidence="11 13">
    <location>
        <position position="247"/>
    </location>
    <ligand>
        <name>ATP</name>
        <dbReference type="ChEBI" id="CHEBI:30616"/>
    </ligand>
</feature>
<feature type="cross-link" description="Glycyl lysine isopeptide (Lys-Gly) (interchain with G-Cter in SUMO2)" evidence="12">
    <location>
        <position position="343"/>
    </location>
</feature>
<keyword evidence="3 14" id="KW-0723">Serine/threonine-protein kinase</keyword>
<dbReference type="SUPFAM" id="SSF56112">
    <property type="entry name" value="Protein kinase-like (PK-like)"/>
    <property type="match status" value="1"/>
</dbReference>
<dbReference type="PANTHER" id="PTHR24350">
    <property type="entry name" value="SERINE/THREONINE-PROTEIN KINASE IAL-RELATED"/>
    <property type="match status" value="1"/>
</dbReference>
<dbReference type="PROSITE" id="PS00108">
    <property type="entry name" value="PROTEIN_KINASE_ST"/>
    <property type="match status" value="1"/>
</dbReference>
<feature type="domain" description="Protein kinase" evidence="17">
    <location>
        <begin position="218"/>
        <end position="462"/>
    </location>
</feature>
<feature type="binding site" evidence="11">
    <location>
        <begin position="345"/>
        <end position="346"/>
    </location>
    <ligand>
        <name>ATP</name>
        <dbReference type="ChEBI" id="CHEBI:30616"/>
    </ligand>
</feature>
<dbReference type="GO" id="GO:0004674">
    <property type="term" value="F:protein serine/threonine kinase activity"/>
    <property type="evidence" value="ECO:0007669"/>
    <property type="project" value="UniProtKB-KW"/>
</dbReference>
<dbReference type="Proteomes" id="UP001322277">
    <property type="component" value="Chromosome 12"/>
</dbReference>
<dbReference type="EC" id="2.7.11.1" evidence="1 15"/>
<dbReference type="KEGG" id="cdet:87952073"/>
<dbReference type="EMBL" id="CP137316">
    <property type="protein sequence ID" value="WQF90560.1"/>
    <property type="molecule type" value="Genomic_DNA"/>
</dbReference>
<feature type="region of interest" description="Disordered" evidence="16">
    <location>
        <begin position="1"/>
        <end position="32"/>
    </location>
</feature>
<evidence type="ECO:0000256" key="10">
    <source>
        <dbReference type="PIRSR" id="PIRSR630616-1"/>
    </source>
</evidence>